<evidence type="ECO:0000313" key="2">
    <source>
        <dbReference type="Proteomes" id="UP000002931"/>
    </source>
</evidence>
<keyword evidence="2" id="KW-1185">Reference proteome</keyword>
<dbReference type="EMBL" id="AAMT01000023">
    <property type="protein sequence ID" value="EAQ10851.1"/>
    <property type="molecule type" value="Genomic_DNA"/>
</dbReference>
<dbReference type="eggNOG" id="ENOG5033H60">
    <property type="taxonomic scope" value="Bacteria"/>
</dbReference>
<accession>A3VLG3</accession>
<reference evidence="1 2" key="1">
    <citation type="journal article" date="2010" name="J. Bacteriol.">
        <title>Genome sequences of Pelagibaca bermudensis HTCC2601T and Maritimibacter alkaliphilus HTCC2654T, the type strains of two marine Roseobacter genera.</title>
        <authorList>
            <person name="Thrash J.C."/>
            <person name="Cho J.C."/>
            <person name="Ferriera S."/>
            <person name="Johnson J."/>
            <person name="Vergin K.L."/>
            <person name="Giovannoni S.J."/>
        </authorList>
    </citation>
    <scope>NUCLEOTIDE SEQUENCE [LARGE SCALE GENOMIC DNA]</scope>
    <source>
        <strain evidence="1 2">HTCC2654</strain>
    </source>
</reference>
<dbReference type="Proteomes" id="UP000002931">
    <property type="component" value="Unassembled WGS sequence"/>
</dbReference>
<name>A3VLG3_9RHOB</name>
<sequence>MTPTQIRRFPIRSTDIKTIAPGIDPDELSLEYEISPQTNMKGERTGRFELRPVLDLGDYKFRAEIDWVEFEARTVETSQSRHIHALLQKALVARGFSPKFWVGGQKRARKTGAPRGSVTGEIFWVRLQDPTPKLVRAVIAVLMSSGKIEVDTEMPRVTFPVTGIEVAVDVYPNKDGEITDHEWTLMRLKMSEHLRKHFAPSDLFNDHYADRLRWVGRDKQAKHLIYGPKPRDGEARFKSLMSKHDVSGFLRTASIANNHRSAPVEATVYVGQNQGPVMWRLQDKTHDERRGETAKMLPIEKRRSRIEVTMLKTDSDWEGDHHDVPGAIGLEGLWDLNGFKFERLRTMGFNFHIPTVDCLKGDPLLPDETEIEIFAGSGVYGLRRYQHAKQIDVKGNAKRPHGKANFDLNGKGHMTVDAETTARVTDALKRLTERWRSKGERARKAV</sequence>
<organism evidence="1 2">
    <name type="scientific">Maritimibacter alkaliphilus HTCC2654</name>
    <dbReference type="NCBI Taxonomy" id="314271"/>
    <lineage>
        <taxon>Bacteria</taxon>
        <taxon>Pseudomonadati</taxon>
        <taxon>Pseudomonadota</taxon>
        <taxon>Alphaproteobacteria</taxon>
        <taxon>Rhodobacterales</taxon>
        <taxon>Roseobacteraceae</taxon>
        <taxon>Maritimibacter</taxon>
    </lineage>
</organism>
<evidence type="ECO:0000313" key="1">
    <source>
        <dbReference type="EMBL" id="EAQ10851.1"/>
    </source>
</evidence>
<dbReference type="RefSeq" id="WP_008335741.1">
    <property type="nucleotide sequence ID" value="NZ_CH902580.1"/>
</dbReference>
<protein>
    <submittedName>
        <fullName evidence="1">Uncharacterized protein</fullName>
    </submittedName>
</protein>
<comment type="caution">
    <text evidence="1">The sequence shown here is derived from an EMBL/GenBank/DDBJ whole genome shotgun (WGS) entry which is preliminary data.</text>
</comment>
<proteinExistence type="predicted"/>
<gene>
    <name evidence="1" type="ORF">RB2654_21823</name>
</gene>
<dbReference type="HOGENOM" id="CLU_613658_0_0_5"/>
<dbReference type="AlphaFoldDB" id="A3VLG3"/>
<dbReference type="OrthoDB" id="7801323at2"/>